<dbReference type="SUPFAM" id="SSF46458">
    <property type="entry name" value="Globin-like"/>
    <property type="match status" value="1"/>
</dbReference>
<keyword evidence="4" id="KW-0408">Iron</keyword>
<dbReference type="RefSeq" id="WP_015182821.1">
    <property type="nucleotide sequence ID" value="NC_019738.1"/>
</dbReference>
<proteinExistence type="inferred from homology"/>
<dbReference type="GO" id="GO:0071500">
    <property type="term" value="P:cellular response to nitrosative stress"/>
    <property type="evidence" value="ECO:0007669"/>
    <property type="project" value="TreeGrafter"/>
</dbReference>
<keyword evidence="1 5" id="KW-0349">Heme</keyword>
<evidence type="ECO:0000256" key="4">
    <source>
        <dbReference type="ARBA" id="ARBA00023004"/>
    </source>
</evidence>
<keyword evidence="2 5" id="KW-0561">Oxygen transport</keyword>
<reference evidence="7 8" key="1">
    <citation type="submission" date="2012-06" db="EMBL/GenBank/DDBJ databases">
        <title>Finished chromosome of genome of Microcoleus sp. PCC 7113.</title>
        <authorList>
            <consortium name="US DOE Joint Genome Institute"/>
            <person name="Gugger M."/>
            <person name="Coursin T."/>
            <person name="Rippka R."/>
            <person name="Tandeau De Marsac N."/>
            <person name="Huntemann M."/>
            <person name="Wei C.-L."/>
            <person name="Han J."/>
            <person name="Detter J.C."/>
            <person name="Han C."/>
            <person name="Tapia R."/>
            <person name="Chen A."/>
            <person name="Kyrpides N."/>
            <person name="Mavromatis K."/>
            <person name="Markowitz V."/>
            <person name="Szeto E."/>
            <person name="Ivanova N."/>
            <person name="Pagani I."/>
            <person name="Pati A."/>
            <person name="Goodwin L."/>
            <person name="Nordberg H.P."/>
            <person name="Cantor M.N."/>
            <person name="Hua S.X."/>
            <person name="Woyke T."/>
            <person name="Kerfeld C.A."/>
        </authorList>
    </citation>
    <scope>NUCLEOTIDE SEQUENCE [LARGE SCALE GENOMIC DNA]</scope>
    <source>
        <strain evidence="7 8">PCC 7113</strain>
    </source>
</reference>
<dbReference type="Proteomes" id="UP000010471">
    <property type="component" value="Chromosome"/>
</dbReference>
<keyword evidence="5" id="KW-0813">Transport</keyword>
<dbReference type="CDD" id="cd12131">
    <property type="entry name" value="HGbI-like"/>
    <property type="match status" value="1"/>
</dbReference>
<dbReference type="PANTHER" id="PTHR43396">
    <property type="entry name" value="FLAVOHEMOPROTEIN"/>
    <property type="match status" value="1"/>
</dbReference>
<gene>
    <name evidence="7" type="ORF">Mic7113_2894</name>
</gene>
<dbReference type="OrthoDB" id="315417at2"/>
<keyword evidence="3" id="KW-0479">Metal-binding</keyword>
<dbReference type="STRING" id="1173027.Mic7113_2894"/>
<dbReference type="InterPro" id="IPR009050">
    <property type="entry name" value="Globin-like_sf"/>
</dbReference>
<accession>K9WGN6</accession>
<dbReference type="HOGENOM" id="CLU_1155387_0_0_3"/>
<evidence type="ECO:0000256" key="3">
    <source>
        <dbReference type="ARBA" id="ARBA00022723"/>
    </source>
</evidence>
<dbReference type="eggNOG" id="COG1017">
    <property type="taxonomic scope" value="Bacteria"/>
</dbReference>
<organism evidence="7 8">
    <name type="scientific">Allocoleopsis franciscana PCC 7113</name>
    <dbReference type="NCBI Taxonomy" id="1173027"/>
    <lineage>
        <taxon>Bacteria</taxon>
        <taxon>Bacillati</taxon>
        <taxon>Cyanobacteriota</taxon>
        <taxon>Cyanophyceae</taxon>
        <taxon>Coleofasciculales</taxon>
        <taxon>Coleofasciculaceae</taxon>
        <taxon>Allocoleopsis</taxon>
        <taxon>Allocoleopsis franciscana</taxon>
    </lineage>
</organism>
<dbReference type="GO" id="GO:0071949">
    <property type="term" value="F:FAD binding"/>
    <property type="evidence" value="ECO:0007669"/>
    <property type="project" value="TreeGrafter"/>
</dbReference>
<comment type="similarity">
    <text evidence="5">Belongs to the globin family.</text>
</comment>
<dbReference type="AlphaFoldDB" id="K9WGN6"/>
<dbReference type="PANTHER" id="PTHR43396:SF3">
    <property type="entry name" value="FLAVOHEMOPROTEIN"/>
    <property type="match status" value="1"/>
</dbReference>
<dbReference type="Pfam" id="PF00042">
    <property type="entry name" value="Globin"/>
    <property type="match status" value="1"/>
</dbReference>
<dbReference type="GO" id="GO:0005344">
    <property type="term" value="F:oxygen carrier activity"/>
    <property type="evidence" value="ECO:0007669"/>
    <property type="project" value="UniProtKB-KW"/>
</dbReference>
<dbReference type="GO" id="GO:0008941">
    <property type="term" value="F:nitric oxide dioxygenase NAD(P)H activity"/>
    <property type="evidence" value="ECO:0007669"/>
    <property type="project" value="TreeGrafter"/>
</dbReference>
<dbReference type="GO" id="GO:0046210">
    <property type="term" value="P:nitric oxide catabolic process"/>
    <property type="evidence" value="ECO:0007669"/>
    <property type="project" value="TreeGrafter"/>
</dbReference>
<keyword evidence="8" id="KW-1185">Reference proteome</keyword>
<evidence type="ECO:0000313" key="7">
    <source>
        <dbReference type="EMBL" id="AFZ18672.1"/>
    </source>
</evidence>
<dbReference type="KEGG" id="mic:Mic7113_2894"/>
<evidence type="ECO:0000313" key="8">
    <source>
        <dbReference type="Proteomes" id="UP000010471"/>
    </source>
</evidence>
<sequence length="240" mass="28045">MPAKDFLNSVQKKQLQQTLRDSEQPHLREGCLILLLINDGKTAREITDLLGCSFRTVAYWQFNGFPENLESLPDEQELEYRPDQQEPEYLAHQRERRNSHKALEDFIPLSDIKVLEVSFALIQPQATEFASKFYKNLFTDYPQLQPLFAYTHIEVQEKKLITALVLVINNLRKLTYLKNILKDLGTRHVRYGTIQEHYPMVGGTLLKTLESFLGKEWTPEVKRAWTHGYKAIANLMQEEH</sequence>
<evidence type="ECO:0000256" key="2">
    <source>
        <dbReference type="ARBA" id="ARBA00022621"/>
    </source>
</evidence>
<name>K9WGN6_9CYAN</name>
<evidence type="ECO:0000256" key="5">
    <source>
        <dbReference type="RuleBase" id="RU000356"/>
    </source>
</evidence>
<dbReference type="InterPro" id="IPR012292">
    <property type="entry name" value="Globin/Proto"/>
</dbReference>
<dbReference type="GO" id="GO:0020037">
    <property type="term" value="F:heme binding"/>
    <property type="evidence" value="ECO:0007669"/>
    <property type="project" value="InterPro"/>
</dbReference>
<dbReference type="GO" id="GO:0019825">
    <property type="term" value="F:oxygen binding"/>
    <property type="evidence" value="ECO:0007669"/>
    <property type="project" value="InterPro"/>
</dbReference>
<dbReference type="PROSITE" id="PS01033">
    <property type="entry name" value="GLOBIN"/>
    <property type="match status" value="1"/>
</dbReference>
<protein>
    <submittedName>
        <fullName evidence="7">Hemoglobin-like flavoprotein</fullName>
    </submittedName>
</protein>
<feature type="domain" description="Globin" evidence="6">
    <location>
        <begin position="106"/>
        <end position="240"/>
    </location>
</feature>
<dbReference type="GO" id="GO:0046872">
    <property type="term" value="F:metal ion binding"/>
    <property type="evidence" value="ECO:0007669"/>
    <property type="project" value="UniProtKB-KW"/>
</dbReference>
<evidence type="ECO:0000259" key="6">
    <source>
        <dbReference type="PROSITE" id="PS01033"/>
    </source>
</evidence>
<dbReference type="Gene3D" id="1.10.490.10">
    <property type="entry name" value="Globins"/>
    <property type="match status" value="1"/>
</dbReference>
<dbReference type="EMBL" id="CP003630">
    <property type="protein sequence ID" value="AFZ18672.1"/>
    <property type="molecule type" value="Genomic_DNA"/>
</dbReference>
<dbReference type="InterPro" id="IPR000971">
    <property type="entry name" value="Globin"/>
</dbReference>
<evidence type="ECO:0000256" key="1">
    <source>
        <dbReference type="ARBA" id="ARBA00022617"/>
    </source>
</evidence>